<dbReference type="InterPro" id="IPR038081">
    <property type="entry name" value="CalX-like_sf"/>
</dbReference>
<keyword evidence="1" id="KW-0732">Signal</keyword>
<keyword evidence="4" id="KW-0813">Transport</keyword>
<evidence type="ECO:0000256" key="1">
    <source>
        <dbReference type="ARBA" id="ARBA00022729"/>
    </source>
</evidence>
<dbReference type="EMBL" id="CP104205">
    <property type="protein sequence ID" value="UWX55521.1"/>
    <property type="molecule type" value="Genomic_DNA"/>
</dbReference>
<dbReference type="Proteomes" id="UP001059209">
    <property type="component" value="Chromosome"/>
</dbReference>
<evidence type="ECO:0000259" key="5">
    <source>
        <dbReference type="Pfam" id="PF03160"/>
    </source>
</evidence>
<keyword evidence="2" id="KW-0677">Repeat</keyword>
<evidence type="ECO:0000256" key="4">
    <source>
        <dbReference type="ARBA" id="ARBA00023065"/>
    </source>
</evidence>
<sequence>MFLETEGLSMQFTVTLNLAVPNPFTVDVDFVDGTAQGGGAPLAIPEDYNNTQQTLNFNGTAGETRQFNVSSLNDNVLEADETFTVELNASTGLVDDSDTALGTILNDDVGQVTVIADRPTTDEDGGGGGNRGRYIVSLSAPNTTGGDITVTYSLGGSASASGGGQDYNVSGTAGEVTFGNNQDTQNILVTPIDDNTVEGDETVVLALTGVSNGAYEVGVPNSDTVTIIDDDTFTASIAATDNNAAETNTGTDGGLFTISLNQVNNSEQV</sequence>
<keyword evidence="4" id="KW-0406">Ion transport</keyword>
<feature type="domain" description="Calx-beta" evidence="5">
    <location>
        <begin position="10"/>
        <end position="95"/>
    </location>
</feature>
<dbReference type="PANTHER" id="PTHR11878:SF65">
    <property type="entry name" value="NA_CA-EXCHANGE PROTEIN, ISOFORM G"/>
    <property type="match status" value="1"/>
</dbReference>
<dbReference type="InterPro" id="IPR051171">
    <property type="entry name" value="CaCA"/>
</dbReference>
<protein>
    <recommendedName>
        <fullName evidence="5">Calx-beta domain-containing protein</fullName>
    </recommendedName>
</protein>
<dbReference type="PANTHER" id="PTHR11878">
    <property type="entry name" value="SODIUM/CALCIUM EXCHANGER"/>
    <property type="match status" value="1"/>
</dbReference>
<gene>
    <name evidence="6" type="ORF">NYZ99_03180</name>
</gene>
<dbReference type="RefSeq" id="WP_260573477.1">
    <property type="nucleotide sequence ID" value="NZ_CP104205.1"/>
</dbReference>
<keyword evidence="7" id="KW-1185">Reference proteome</keyword>
<evidence type="ECO:0000313" key="6">
    <source>
        <dbReference type="EMBL" id="UWX55521.1"/>
    </source>
</evidence>
<keyword evidence="3" id="KW-0106">Calcium</keyword>
<evidence type="ECO:0000256" key="3">
    <source>
        <dbReference type="ARBA" id="ARBA00022837"/>
    </source>
</evidence>
<accession>A0ABY5Y9K3</accession>
<proteinExistence type="predicted"/>
<dbReference type="SUPFAM" id="SSF141072">
    <property type="entry name" value="CalX-like"/>
    <property type="match status" value="2"/>
</dbReference>
<dbReference type="Pfam" id="PF03160">
    <property type="entry name" value="Calx-beta"/>
    <property type="match status" value="2"/>
</dbReference>
<feature type="domain" description="Calx-beta" evidence="5">
    <location>
        <begin position="142"/>
        <end position="231"/>
    </location>
</feature>
<name>A0ABY5Y9K3_9FLAO</name>
<evidence type="ECO:0000313" key="7">
    <source>
        <dbReference type="Proteomes" id="UP001059209"/>
    </source>
</evidence>
<evidence type="ECO:0000256" key="2">
    <source>
        <dbReference type="ARBA" id="ARBA00022737"/>
    </source>
</evidence>
<dbReference type="Gene3D" id="2.60.40.2030">
    <property type="match status" value="2"/>
</dbReference>
<dbReference type="InterPro" id="IPR003644">
    <property type="entry name" value="Calx_beta"/>
</dbReference>
<reference evidence="6" key="1">
    <citation type="submission" date="2022-09" db="EMBL/GenBank/DDBJ databases">
        <title>Maribacter litopenaei sp. nov., isolated from the intestinal tract of the Pacific White Shrimp, Litopenaeus vannamei.</title>
        <authorList>
            <person name="Kim S.Y."/>
            <person name="Hwang C.Y."/>
        </authorList>
    </citation>
    <scope>NUCLEOTIDE SEQUENCE</scope>
    <source>
        <strain evidence="6">HL-LV01</strain>
    </source>
</reference>
<organism evidence="6 7">
    <name type="scientific">Maribacter litopenaei</name>
    <dbReference type="NCBI Taxonomy" id="2976127"/>
    <lineage>
        <taxon>Bacteria</taxon>
        <taxon>Pseudomonadati</taxon>
        <taxon>Bacteroidota</taxon>
        <taxon>Flavobacteriia</taxon>
        <taxon>Flavobacteriales</taxon>
        <taxon>Flavobacteriaceae</taxon>
        <taxon>Maribacter</taxon>
    </lineage>
</organism>